<dbReference type="PANTHER" id="PTHR46438">
    <property type="entry name" value="ALPHA/BETA-HYDROLASES SUPERFAMILY PROTEIN"/>
    <property type="match status" value="1"/>
</dbReference>
<accession>A0A160FQ32</accession>
<dbReference type="RefSeq" id="WP_063498259.1">
    <property type="nucleotide sequence ID" value="NZ_CP014579.1"/>
</dbReference>
<dbReference type="PRINTS" id="PR00412">
    <property type="entry name" value="EPOXHYDRLASE"/>
</dbReference>
<dbReference type="STRING" id="1804984.AYM40_21205"/>
<dbReference type="Proteomes" id="UP000076852">
    <property type="component" value="Chromosome 2"/>
</dbReference>
<name>A0A160FQ32_9BURK</name>
<gene>
    <name evidence="2" type="ORF">AYM40_21205</name>
</gene>
<organism evidence="2 3">
    <name type="scientific">Paraburkholderia phytofirmans OLGA172</name>
    <dbReference type="NCBI Taxonomy" id="1417228"/>
    <lineage>
        <taxon>Bacteria</taxon>
        <taxon>Pseudomonadati</taxon>
        <taxon>Pseudomonadota</taxon>
        <taxon>Betaproteobacteria</taxon>
        <taxon>Burkholderiales</taxon>
        <taxon>Burkholderiaceae</taxon>
        <taxon>Paraburkholderia</taxon>
    </lineage>
</organism>
<dbReference type="InterPro" id="IPR000639">
    <property type="entry name" value="Epox_hydrolase-like"/>
</dbReference>
<reference evidence="2 3" key="1">
    <citation type="journal article" date="2016" name="Gene">
        <title>PacBio SMRT assembly of a complex multi-replicon genome reveals chlorocatechol degradative operon in a region of genome plasticity.</title>
        <authorList>
            <person name="Ricker N."/>
            <person name="Shen S.Y."/>
            <person name="Goordial J."/>
            <person name="Jin S."/>
            <person name="Fulthorpe R.R."/>
        </authorList>
    </citation>
    <scope>NUCLEOTIDE SEQUENCE [LARGE SCALE GENOMIC DNA]</scope>
    <source>
        <strain evidence="2 3">OLGA172</strain>
    </source>
</reference>
<protein>
    <submittedName>
        <fullName evidence="2">2-hydroxy-6-oxo-2,4-heptadienoate hydrolase</fullName>
    </submittedName>
</protein>
<evidence type="ECO:0000313" key="3">
    <source>
        <dbReference type="Proteomes" id="UP000076852"/>
    </source>
</evidence>
<dbReference type="PRINTS" id="PR00111">
    <property type="entry name" value="ABHYDROLASE"/>
</dbReference>
<dbReference type="OrthoDB" id="9799989at2"/>
<keyword evidence="2" id="KW-0378">Hydrolase</keyword>
<dbReference type="GO" id="GO:0016787">
    <property type="term" value="F:hydrolase activity"/>
    <property type="evidence" value="ECO:0007669"/>
    <property type="project" value="UniProtKB-KW"/>
</dbReference>
<dbReference type="PANTHER" id="PTHR46438:SF11">
    <property type="entry name" value="LIPASE-RELATED"/>
    <property type="match status" value="1"/>
</dbReference>
<evidence type="ECO:0000259" key="1">
    <source>
        <dbReference type="Pfam" id="PF00561"/>
    </source>
</evidence>
<dbReference type="SUPFAM" id="SSF53474">
    <property type="entry name" value="alpha/beta-Hydrolases"/>
    <property type="match status" value="1"/>
</dbReference>
<dbReference type="Pfam" id="PF00561">
    <property type="entry name" value="Abhydrolase_1"/>
    <property type="match status" value="1"/>
</dbReference>
<dbReference type="Gene3D" id="3.40.50.1820">
    <property type="entry name" value="alpha/beta hydrolase"/>
    <property type="match status" value="1"/>
</dbReference>
<dbReference type="KEGG" id="buz:AYM40_21205"/>
<keyword evidence="3" id="KW-1185">Reference proteome</keyword>
<evidence type="ECO:0000313" key="2">
    <source>
        <dbReference type="EMBL" id="ANB74959.1"/>
    </source>
</evidence>
<feature type="domain" description="AB hydrolase-1" evidence="1">
    <location>
        <begin position="30"/>
        <end position="258"/>
    </location>
</feature>
<sequence>MTENPEIGRSILANGIKTNYHDIGTGDVTLLIHGSGPGVTAWANWQRTIPALEQQGRVVAPDMLGFGYTDRLEDGAYGLDKWVEHIFAFMDELDIESANVVGNSFGGALALAMASRKPRRVRRLVLMGSVGVTFPITDGLDAVWGYKPSLENMQEILQYFAFDRSRLTPALAEMRYQASIRPGCSEAFAQMFPAPRQRWVDAMTTPEESLRQLPHETLIVHGREDRVIPTSTSLRLHSLIPNSQLHIYSQCGHWTQIEQADRFNKLVANFLAET</sequence>
<dbReference type="EMBL" id="CP014579">
    <property type="protein sequence ID" value="ANB74959.1"/>
    <property type="molecule type" value="Genomic_DNA"/>
</dbReference>
<proteinExistence type="predicted"/>
<dbReference type="AlphaFoldDB" id="A0A160FQ32"/>
<dbReference type="InterPro" id="IPR029058">
    <property type="entry name" value="AB_hydrolase_fold"/>
</dbReference>
<dbReference type="InterPro" id="IPR000073">
    <property type="entry name" value="AB_hydrolase_1"/>
</dbReference>